<keyword evidence="8 11" id="KW-0786">Thiamine pyrophosphate</keyword>
<dbReference type="Pfam" id="PF02780">
    <property type="entry name" value="Transketolase_C"/>
    <property type="match status" value="1"/>
</dbReference>
<comment type="cofactor">
    <cofactor evidence="11">
        <name>Mg(2+)</name>
        <dbReference type="ChEBI" id="CHEBI:18420"/>
    </cofactor>
    <text evidence="11">Binds 1 Mg(2+) ion per subunit.</text>
</comment>
<gene>
    <name evidence="11" type="primary">dxs</name>
    <name evidence="13" type="ORF">WQQ_32050</name>
</gene>
<dbReference type="PANTHER" id="PTHR43322:SF5">
    <property type="entry name" value="1-DEOXY-D-XYLULOSE-5-PHOSPHATE SYNTHASE, CHLOROPLASTIC"/>
    <property type="match status" value="1"/>
</dbReference>
<evidence type="ECO:0000256" key="11">
    <source>
        <dbReference type="HAMAP-Rule" id="MF_00315"/>
    </source>
</evidence>
<dbReference type="InterPro" id="IPR029061">
    <property type="entry name" value="THDP-binding"/>
</dbReference>
<feature type="binding site" evidence="11">
    <location>
        <position position="142"/>
    </location>
    <ligand>
        <name>Mg(2+)</name>
        <dbReference type="ChEBI" id="CHEBI:18420"/>
    </ligand>
</feature>
<name>I8T7A9_9GAMM</name>
<dbReference type="PANTHER" id="PTHR43322">
    <property type="entry name" value="1-D-DEOXYXYLULOSE 5-PHOSPHATE SYNTHASE-RELATED"/>
    <property type="match status" value="1"/>
</dbReference>
<comment type="cofactor">
    <cofactor evidence="11">
        <name>thiamine diphosphate</name>
        <dbReference type="ChEBI" id="CHEBI:58937"/>
    </cofactor>
    <text evidence="11">Binds 1 thiamine pyrophosphate per subunit.</text>
</comment>
<dbReference type="GO" id="GO:0019288">
    <property type="term" value="P:isopentenyl diphosphate biosynthetic process, methylerythritol 4-phosphate pathway"/>
    <property type="evidence" value="ECO:0007669"/>
    <property type="project" value="TreeGrafter"/>
</dbReference>
<keyword evidence="14" id="KW-1185">Reference proteome</keyword>
<protein>
    <recommendedName>
        <fullName evidence="11">1-deoxy-D-xylulose-5-phosphate synthase</fullName>
        <ecNumber evidence="11">2.2.1.7</ecNumber>
    </recommendedName>
    <alternativeName>
        <fullName evidence="11">1-deoxyxylulose-5-phosphate synthase</fullName>
        <shortName evidence="11">DXP synthase</shortName>
        <shortName evidence="11">DXPS</shortName>
    </alternativeName>
</protein>
<dbReference type="GO" id="GO:0009228">
    <property type="term" value="P:thiamine biosynthetic process"/>
    <property type="evidence" value="ECO:0007669"/>
    <property type="project" value="UniProtKB-UniRule"/>
</dbReference>
<comment type="function">
    <text evidence="10 11">Catalyzes the acyloin condensation reaction between C atoms 2 and 3 of pyruvate and glyceraldehyde 3-phosphate to yield 1-deoxy-D-xylulose-5-phosphate (DXP).</text>
</comment>
<feature type="binding site" evidence="11">
    <location>
        <position position="70"/>
    </location>
    <ligand>
        <name>thiamine diphosphate</name>
        <dbReference type="ChEBI" id="CHEBI:58937"/>
    </ligand>
</feature>
<keyword evidence="9 11" id="KW-0414">Isoprene biosynthesis</keyword>
<keyword evidence="6 11" id="KW-0460">Magnesium</keyword>
<feature type="binding site" evidence="11">
    <location>
        <position position="350"/>
    </location>
    <ligand>
        <name>thiamine diphosphate</name>
        <dbReference type="ChEBI" id="CHEBI:58937"/>
    </ligand>
</feature>
<keyword evidence="5 11" id="KW-0479">Metal-binding</keyword>
<feature type="binding site" evidence="11">
    <location>
        <position position="171"/>
    </location>
    <ligand>
        <name>Mg(2+)</name>
        <dbReference type="ChEBI" id="CHEBI:18420"/>
    </ligand>
</feature>
<dbReference type="GO" id="GO:0008661">
    <property type="term" value="F:1-deoxy-D-xylulose-5-phosphate synthase activity"/>
    <property type="evidence" value="ECO:0007669"/>
    <property type="project" value="UniProtKB-UniRule"/>
</dbReference>
<dbReference type="EC" id="2.2.1.7" evidence="11"/>
<dbReference type="FunFam" id="3.40.50.920:FF:000002">
    <property type="entry name" value="1-deoxy-D-xylulose-5-phosphate synthase"/>
    <property type="match status" value="1"/>
</dbReference>
<evidence type="ECO:0000256" key="5">
    <source>
        <dbReference type="ARBA" id="ARBA00022723"/>
    </source>
</evidence>
<dbReference type="Pfam" id="PF13292">
    <property type="entry name" value="DXP_synthase_N"/>
    <property type="match status" value="1"/>
</dbReference>
<dbReference type="EMBL" id="AKGD01000002">
    <property type="protein sequence ID" value="EIT69623.1"/>
    <property type="molecule type" value="Genomic_DNA"/>
</dbReference>
<dbReference type="InterPro" id="IPR049557">
    <property type="entry name" value="Transketolase_CS"/>
</dbReference>
<evidence type="ECO:0000256" key="10">
    <source>
        <dbReference type="ARBA" id="ARBA00055605"/>
    </source>
</evidence>
<dbReference type="AlphaFoldDB" id="I8T7A9"/>
<dbReference type="InterPro" id="IPR020826">
    <property type="entry name" value="Transketolase_BS"/>
</dbReference>
<dbReference type="GO" id="GO:0005829">
    <property type="term" value="C:cytosol"/>
    <property type="evidence" value="ECO:0007669"/>
    <property type="project" value="TreeGrafter"/>
</dbReference>
<proteinExistence type="inferred from homology"/>
<reference evidence="13 14" key="1">
    <citation type="journal article" date="2012" name="J. Bacteriol.">
        <title>Genome Sequence of n-Alkane-Degrading Hydrocarboniphaga effusa Strain AP103T (ATCC BAA-332T).</title>
        <authorList>
            <person name="Chang H.K."/>
            <person name="Zylstra G.J."/>
            <person name="Chae J.C."/>
        </authorList>
    </citation>
    <scope>NUCLEOTIDE SEQUENCE [LARGE SCALE GENOMIC DNA]</scope>
    <source>
        <strain evidence="13 14">AP103</strain>
    </source>
</reference>
<comment type="pathway">
    <text evidence="1 11">Metabolic intermediate biosynthesis; 1-deoxy-D-xylulose 5-phosphate biosynthesis; 1-deoxy-D-xylulose 5-phosphate from D-glyceraldehyde 3-phosphate and pyruvate: step 1/1.</text>
</comment>
<keyword evidence="7 11" id="KW-0784">Thiamine biosynthesis</keyword>
<feature type="binding site" evidence="11">
    <location>
        <position position="171"/>
    </location>
    <ligand>
        <name>thiamine diphosphate</name>
        <dbReference type="ChEBI" id="CHEBI:58937"/>
    </ligand>
</feature>
<dbReference type="NCBIfam" id="NF003933">
    <property type="entry name" value="PRK05444.2-2"/>
    <property type="match status" value="1"/>
</dbReference>
<dbReference type="InterPro" id="IPR005475">
    <property type="entry name" value="Transketolase-like_Pyr-bd"/>
</dbReference>
<dbReference type="SUPFAM" id="SSF52518">
    <property type="entry name" value="Thiamin diphosphate-binding fold (THDP-binding)"/>
    <property type="match status" value="2"/>
</dbReference>
<evidence type="ECO:0000256" key="2">
    <source>
        <dbReference type="ARBA" id="ARBA00011081"/>
    </source>
</evidence>
<dbReference type="InterPro" id="IPR005477">
    <property type="entry name" value="Dxylulose-5-P_synthase"/>
</dbReference>
<evidence type="ECO:0000256" key="4">
    <source>
        <dbReference type="ARBA" id="ARBA00022679"/>
    </source>
</evidence>
<evidence type="ECO:0000259" key="12">
    <source>
        <dbReference type="SMART" id="SM00861"/>
    </source>
</evidence>
<dbReference type="GO" id="GO:0016114">
    <property type="term" value="P:terpenoid biosynthetic process"/>
    <property type="evidence" value="ECO:0007669"/>
    <property type="project" value="UniProtKB-UniRule"/>
</dbReference>
<evidence type="ECO:0000256" key="8">
    <source>
        <dbReference type="ARBA" id="ARBA00023052"/>
    </source>
</evidence>
<comment type="similarity">
    <text evidence="2 11">Belongs to the transketolase family. DXPS subfamily.</text>
</comment>
<comment type="catalytic activity">
    <reaction evidence="11">
        <text>D-glyceraldehyde 3-phosphate + pyruvate + H(+) = 1-deoxy-D-xylulose 5-phosphate + CO2</text>
        <dbReference type="Rhea" id="RHEA:12605"/>
        <dbReference type="ChEBI" id="CHEBI:15361"/>
        <dbReference type="ChEBI" id="CHEBI:15378"/>
        <dbReference type="ChEBI" id="CHEBI:16526"/>
        <dbReference type="ChEBI" id="CHEBI:57792"/>
        <dbReference type="ChEBI" id="CHEBI:59776"/>
        <dbReference type="EC" id="2.2.1.7"/>
    </reaction>
</comment>
<evidence type="ECO:0000313" key="14">
    <source>
        <dbReference type="Proteomes" id="UP000003704"/>
    </source>
</evidence>
<feature type="binding site" evidence="11">
    <location>
        <begin position="143"/>
        <end position="144"/>
    </location>
    <ligand>
        <name>thiamine diphosphate</name>
        <dbReference type="ChEBI" id="CHEBI:58937"/>
    </ligand>
</feature>
<evidence type="ECO:0000256" key="9">
    <source>
        <dbReference type="ARBA" id="ARBA00023229"/>
    </source>
</evidence>
<comment type="subunit">
    <text evidence="3 11">Homodimer.</text>
</comment>
<dbReference type="UniPathway" id="UPA00064">
    <property type="reaction ID" value="UER00091"/>
</dbReference>
<sequence>MGGVNTPADLRRLPAAELPHLAVELRRFLIETLGRIGGHFAANLGTVELTLALHRVLDTPHDRVVWDVGHQSYPHKIVTGRRARLETIRKLGGLAPFNHRAESDYDAFGVGHSSTAISAAAGMAAGARVRGEKRRAVAVIGDGGMTGGMAFEALNHAGHAGLDMLVIYNDNDMSISENVGGLRDHSARLVQKLGLVAPHLVRLPQDGEDRVETHLDNPGALFRTFGFHYTGPIDGHDLDALTSALEKLKDARGPQLLHVITVKGKGFTPAEADPIKYHGVTQFDPVTGAFPAKKPAGAPSYTQVFGDWLCETAARDERIVAITPAMREGSGLVDFAKRFPDRYFDVGIAEQHAVTFSAGLACEGLKPVCAIYSTFLQRGYDQLVHDVAIQNLPVVFAIDRGGLVGADGATHHGAFDLSYLRCIPNLVIMAPSDENECRRMLATGIAHTGPSAVRYPRGNGKGLPKEAEPKPLAIGKGCLVREAKGRRLPRVALLAFGCMVENALRVADILDATVADMRFVKPIDAELVLELANESDLLVTIEDNARMGGAGSAVNEVLVAQHHKVQVLNLGLPDHFIEHGTREELLAQCGLDDAGILRAIQKRLRARDLDESKVRQA</sequence>
<evidence type="ECO:0000256" key="6">
    <source>
        <dbReference type="ARBA" id="ARBA00022842"/>
    </source>
</evidence>
<accession>I8T7A9</accession>
<feature type="binding site" evidence="11">
    <location>
        <position position="267"/>
    </location>
    <ligand>
        <name>thiamine diphosphate</name>
        <dbReference type="ChEBI" id="CHEBI:58937"/>
    </ligand>
</feature>
<dbReference type="GO" id="GO:0030976">
    <property type="term" value="F:thiamine pyrophosphate binding"/>
    <property type="evidence" value="ECO:0007669"/>
    <property type="project" value="UniProtKB-UniRule"/>
</dbReference>
<dbReference type="GO" id="GO:0000287">
    <property type="term" value="F:magnesium ion binding"/>
    <property type="evidence" value="ECO:0007669"/>
    <property type="project" value="UniProtKB-UniRule"/>
</dbReference>
<dbReference type="CDD" id="cd02007">
    <property type="entry name" value="TPP_DXS"/>
    <property type="match status" value="1"/>
</dbReference>
<dbReference type="CDD" id="cd07033">
    <property type="entry name" value="TPP_PYR_DXS_TK_like"/>
    <property type="match status" value="1"/>
</dbReference>
<dbReference type="PATRIC" id="fig|1172194.4.peg.3106"/>
<dbReference type="SMART" id="SM00861">
    <property type="entry name" value="Transket_pyr"/>
    <property type="match status" value="1"/>
</dbReference>
<dbReference type="NCBIfam" id="TIGR00204">
    <property type="entry name" value="dxs"/>
    <property type="match status" value="1"/>
</dbReference>
<evidence type="ECO:0000313" key="13">
    <source>
        <dbReference type="EMBL" id="EIT69623.1"/>
    </source>
</evidence>
<dbReference type="SUPFAM" id="SSF52922">
    <property type="entry name" value="TK C-terminal domain-like"/>
    <property type="match status" value="1"/>
</dbReference>
<dbReference type="PROSITE" id="PS00802">
    <property type="entry name" value="TRANSKETOLASE_2"/>
    <property type="match status" value="1"/>
</dbReference>
<keyword evidence="4 11" id="KW-0808">Transferase</keyword>
<comment type="caution">
    <text evidence="13">The sequence shown here is derived from an EMBL/GenBank/DDBJ whole genome shotgun (WGS) entry which is preliminary data.</text>
</comment>
<dbReference type="Pfam" id="PF02779">
    <property type="entry name" value="Transket_pyr"/>
    <property type="match status" value="1"/>
</dbReference>
<evidence type="ECO:0000256" key="1">
    <source>
        <dbReference type="ARBA" id="ARBA00004980"/>
    </source>
</evidence>
<organism evidence="13 14">
    <name type="scientific">Hydrocarboniphaga effusa AP103</name>
    <dbReference type="NCBI Taxonomy" id="1172194"/>
    <lineage>
        <taxon>Bacteria</taxon>
        <taxon>Pseudomonadati</taxon>
        <taxon>Pseudomonadota</taxon>
        <taxon>Gammaproteobacteria</taxon>
        <taxon>Nevskiales</taxon>
        <taxon>Nevskiaceae</taxon>
        <taxon>Hydrocarboniphaga</taxon>
    </lineage>
</organism>
<evidence type="ECO:0000256" key="3">
    <source>
        <dbReference type="ARBA" id="ARBA00011738"/>
    </source>
</evidence>
<dbReference type="FunFam" id="3.40.50.970:FF:000005">
    <property type="entry name" value="1-deoxy-D-xylulose-5-phosphate synthase"/>
    <property type="match status" value="1"/>
</dbReference>
<dbReference type="Gene3D" id="3.40.50.920">
    <property type="match status" value="1"/>
</dbReference>
<dbReference type="Proteomes" id="UP000003704">
    <property type="component" value="Unassembled WGS sequence"/>
</dbReference>
<feature type="domain" description="Transketolase-like pyrimidine-binding" evidence="12">
    <location>
        <begin position="299"/>
        <end position="463"/>
    </location>
</feature>
<feature type="binding site" evidence="11">
    <location>
        <begin position="111"/>
        <end position="113"/>
    </location>
    <ligand>
        <name>thiamine diphosphate</name>
        <dbReference type="ChEBI" id="CHEBI:58937"/>
    </ligand>
</feature>
<dbReference type="Gene3D" id="3.40.50.970">
    <property type="match status" value="2"/>
</dbReference>
<dbReference type="PROSITE" id="PS00801">
    <property type="entry name" value="TRANSKETOLASE_1"/>
    <property type="match status" value="1"/>
</dbReference>
<dbReference type="STRING" id="1172194.WQQ_32050"/>
<dbReference type="InterPro" id="IPR009014">
    <property type="entry name" value="Transketo_C/PFOR_II"/>
</dbReference>
<dbReference type="HAMAP" id="MF_00315">
    <property type="entry name" value="DXP_synth"/>
    <property type="match status" value="1"/>
</dbReference>
<evidence type="ECO:0000256" key="7">
    <source>
        <dbReference type="ARBA" id="ARBA00022977"/>
    </source>
</evidence>
<dbReference type="InterPro" id="IPR033248">
    <property type="entry name" value="Transketolase_C"/>
</dbReference>